<dbReference type="Pfam" id="PF12796">
    <property type="entry name" value="Ank_2"/>
    <property type="match status" value="1"/>
</dbReference>
<sequence length="106" mass="11919">MKTCEEETVLHFAVLNGDISNVDLLLQYGAEIEAQDCRGETALHYACMLYQEEMVKSLLRHGANPDVRNIGHWTPLHYACSSHVNIVRALLKSNADVNIRDCNGYT</sequence>
<feature type="repeat" description="ANK" evidence="3">
    <location>
        <begin position="5"/>
        <end position="37"/>
    </location>
</feature>
<dbReference type="PANTHER" id="PTHR24171">
    <property type="entry name" value="ANKYRIN REPEAT DOMAIN-CONTAINING PROTEIN 39-RELATED"/>
    <property type="match status" value="1"/>
</dbReference>
<gene>
    <name evidence="4" type="ORF">EV356DRAFT_449879</name>
</gene>
<dbReference type="PROSITE" id="PS50088">
    <property type="entry name" value="ANK_REPEAT"/>
    <property type="match status" value="2"/>
</dbReference>
<keyword evidence="2 3" id="KW-0040">ANK repeat</keyword>
<reference evidence="4" key="1">
    <citation type="journal article" date="2020" name="Stud. Mycol.">
        <title>101 Dothideomycetes genomes: a test case for predicting lifestyles and emergence of pathogens.</title>
        <authorList>
            <person name="Haridas S."/>
            <person name="Albert R."/>
            <person name="Binder M."/>
            <person name="Bloem J."/>
            <person name="Labutti K."/>
            <person name="Salamov A."/>
            <person name="Andreopoulos B."/>
            <person name="Baker S."/>
            <person name="Barry K."/>
            <person name="Bills G."/>
            <person name="Bluhm B."/>
            <person name="Cannon C."/>
            <person name="Castanera R."/>
            <person name="Culley D."/>
            <person name="Daum C."/>
            <person name="Ezra D."/>
            <person name="Gonzalez J."/>
            <person name="Henrissat B."/>
            <person name="Kuo A."/>
            <person name="Liang C."/>
            <person name="Lipzen A."/>
            <person name="Lutzoni F."/>
            <person name="Magnuson J."/>
            <person name="Mondo S."/>
            <person name="Nolan M."/>
            <person name="Ohm R."/>
            <person name="Pangilinan J."/>
            <person name="Park H.-J."/>
            <person name="Ramirez L."/>
            <person name="Alfaro M."/>
            <person name="Sun H."/>
            <person name="Tritt A."/>
            <person name="Yoshinaga Y."/>
            <person name="Zwiers L.-H."/>
            <person name="Turgeon B."/>
            <person name="Goodwin S."/>
            <person name="Spatafora J."/>
            <person name="Crous P."/>
            <person name="Grigoriev I."/>
        </authorList>
    </citation>
    <scope>NUCLEOTIDE SEQUENCE</scope>
    <source>
        <strain evidence="4">Tuck. ex Michener</strain>
    </source>
</reference>
<dbReference type="Proteomes" id="UP000800092">
    <property type="component" value="Unassembled WGS sequence"/>
</dbReference>
<dbReference type="SMART" id="SM00248">
    <property type="entry name" value="ANK"/>
    <property type="match status" value="3"/>
</dbReference>
<dbReference type="InterPro" id="IPR002110">
    <property type="entry name" value="Ankyrin_rpt"/>
</dbReference>
<keyword evidence="5" id="KW-1185">Reference proteome</keyword>
<evidence type="ECO:0000313" key="5">
    <source>
        <dbReference type="Proteomes" id="UP000800092"/>
    </source>
</evidence>
<organism evidence="4 5">
    <name type="scientific">Viridothelium virens</name>
    <name type="common">Speckled blister lichen</name>
    <name type="synonym">Trypethelium virens</name>
    <dbReference type="NCBI Taxonomy" id="1048519"/>
    <lineage>
        <taxon>Eukaryota</taxon>
        <taxon>Fungi</taxon>
        <taxon>Dikarya</taxon>
        <taxon>Ascomycota</taxon>
        <taxon>Pezizomycotina</taxon>
        <taxon>Dothideomycetes</taxon>
        <taxon>Dothideomycetes incertae sedis</taxon>
        <taxon>Trypetheliales</taxon>
        <taxon>Trypetheliaceae</taxon>
        <taxon>Viridothelium</taxon>
    </lineage>
</organism>
<proteinExistence type="predicted"/>
<keyword evidence="1" id="KW-0677">Repeat</keyword>
<dbReference type="SUPFAM" id="SSF48403">
    <property type="entry name" value="Ankyrin repeat"/>
    <property type="match status" value="1"/>
</dbReference>
<dbReference type="GO" id="GO:0085020">
    <property type="term" value="P:protein K6-linked ubiquitination"/>
    <property type="evidence" value="ECO:0007669"/>
    <property type="project" value="TreeGrafter"/>
</dbReference>
<evidence type="ECO:0000256" key="3">
    <source>
        <dbReference type="PROSITE-ProRule" id="PRU00023"/>
    </source>
</evidence>
<evidence type="ECO:0000256" key="1">
    <source>
        <dbReference type="ARBA" id="ARBA00022737"/>
    </source>
</evidence>
<dbReference type="PROSITE" id="PS50297">
    <property type="entry name" value="ANK_REP_REGION"/>
    <property type="match status" value="2"/>
</dbReference>
<protein>
    <submittedName>
        <fullName evidence="4">Ankyrin</fullName>
    </submittedName>
</protein>
<dbReference type="PRINTS" id="PR01415">
    <property type="entry name" value="ANKYRIN"/>
</dbReference>
<dbReference type="EMBL" id="ML991814">
    <property type="protein sequence ID" value="KAF2232592.1"/>
    <property type="molecule type" value="Genomic_DNA"/>
</dbReference>
<dbReference type="AlphaFoldDB" id="A0A6A6H3M8"/>
<dbReference type="OrthoDB" id="539213at2759"/>
<feature type="repeat" description="ANK" evidence="3">
    <location>
        <begin position="38"/>
        <end position="70"/>
    </location>
</feature>
<dbReference type="InterPro" id="IPR036770">
    <property type="entry name" value="Ankyrin_rpt-contain_sf"/>
</dbReference>
<evidence type="ECO:0000313" key="4">
    <source>
        <dbReference type="EMBL" id="KAF2232592.1"/>
    </source>
</evidence>
<dbReference type="PANTHER" id="PTHR24171:SF8">
    <property type="entry name" value="BRCA1-ASSOCIATED RING DOMAIN PROTEIN 1"/>
    <property type="match status" value="1"/>
</dbReference>
<accession>A0A6A6H3M8</accession>
<name>A0A6A6H3M8_VIRVR</name>
<dbReference type="Gene3D" id="1.25.40.20">
    <property type="entry name" value="Ankyrin repeat-containing domain"/>
    <property type="match status" value="2"/>
</dbReference>
<dbReference type="GO" id="GO:0004842">
    <property type="term" value="F:ubiquitin-protein transferase activity"/>
    <property type="evidence" value="ECO:0007669"/>
    <property type="project" value="TreeGrafter"/>
</dbReference>
<evidence type="ECO:0000256" key="2">
    <source>
        <dbReference type="ARBA" id="ARBA00023043"/>
    </source>
</evidence>
<feature type="non-terminal residue" evidence="4">
    <location>
        <position position="106"/>
    </location>
</feature>